<name>A0A0M0BRS9_9ARCH</name>
<dbReference type="Gene3D" id="3.40.50.720">
    <property type="entry name" value="NAD(P)-binding Rossmann-like Domain"/>
    <property type="match status" value="1"/>
</dbReference>
<protein>
    <recommendedName>
        <fullName evidence="1">NAD(P)-binding domain-containing protein</fullName>
    </recommendedName>
</protein>
<dbReference type="Pfam" id="PF16363">
    <property type="entry name" value="GDP_Man_Dehyd"/>
    <property type="match status" value="1"/>
</dbReference>
<comment type="caution">
    <text evidence="2">The sequence shown here is derived from an EMBL/GenBank/DDBJ whole genome shotgun (WGS) entry which is preliminary data.</text>
</comment>
<evidence type="ECO:0000313" key="3">
    <source>
        <dbReference type="Proteomes" id="UP000054016"/>
    </source>
</evidence>
<evidence type="ECO:0000259" key="1">
    <source>
        <dbReference type="Pfam" id="PF16363"/>
    </source>
</evidence>
<sequence length="311" mass="34494">MDQLNGKSILVTGGAGFIGSHLCKKLSSLASNLTIYDNLSSGKVENVKHLPKVHFVKADILDLKKLQSQEKTDLIYHLAAQVVVPYSMENPIEDFETNARGTLNILEKARKDDARVVFASSAAVYGNTTQLPTPETHGFSPDSCYGLSKVVGEQYCNMYSKQYGLDVTIVRFANVYGPKCHGVIHDFLDKISKNPEQLEIIGSGMQSRDFVHIYDVVEAMLLSATSDVAIGKTFNIGFGKTTTIIDLAKIILKILGLSEKTVIKPTNVPWQGDIKTIWFDISKVKKTLKWTPKISLEDTLKELILERKMLV</sequence>
<dbReference type="AlphaFoldDB" id="A0A0M0BRS9"/>
<feature type="domain" description="NAD(P)-binding" evidence="1">
    <location>
        <begin position="10"/>
        <end position="302"/>
    </location>
</feature>
<dbReference type="Proteomes" id="UP000054016">
    <property type="component" value="Unassembled WGS sequence"/>
</dbReference>
<reference evidence="3" key="1">
    <citation type="submission" date="2015-06" db="EMBL/GenBank/DDBJ databases">
        <title>New insights into the roles of widespread benthic archaea in carbon and nitrogen cycling.</title>
        <authorList>
            <person name="Lazar C.S."/>
            <person name="Baker B.J."/>
            <person name="Seitz K.W."/>
            <person name="Hyde A.S."/>
            <person name="Dick G.J."/>
            <person name="Hinrichs K.-U."/>
            <person name="Teske A.P."/>
        </authorList>
    </citation>
    <scope>NUCLEOTIDE SEQUENCE [LARGE SCALE GENOMIC DNA]</scope>
</reference>
<dbReference type="PATRIC" id="fig|1685125.3.peg.13"/>
<dbReference type="InterPro" id="IPR016040">
    <property type="entry name" value="NAD(P)-bd_dom"/>
</dbReference>
<proteinExistence type="predicted"/>
<gene>
    <name evidence="2" type="ORF">AC478_03030</name>
</gene>
<dbReference type="PANTHER" id="PTHR43000">
    <property type="entry name" value="DTDP-D-GLUCOSE 4,6-DEHYDRATASE-RELATED"/>
    <property type="match status" value="1"/>
</dbReference>
<dbReference type="EMBL" id="LFWV01000038">
    <property type="protein sequence ID" value="KON31297.1"/>
    <property type="molecule type" value="Genomic_DNA"/>
</dbReference>
<dbReference type="InterPro" id="IPR036291">
    <property type="entry name" value="NAD(P)-bd_dom_sf"/>
</dbReference>
<accession>A0A0M0BRS9</accession>
<dbReference type="SUPFAM" id="SSF51735">
    <property type="entry name" value="NAD(P)-binding Rossmann-fold domains"/>
    <property type="match status" value="1"/>
</dbReference>
<evidence type="ECO:0000313" key="2">
    <source>
        <dbReference type="EMBL" id="KON31297.1"/>
    </source>
</evidence>
<organism evidence="2 3">
    <name type="scientific">miscellaneous Crenarchaeota group-1 archaeon SG8-32-3</name>
    <dbReference type="NCBI Taxonomy" id="1685125"/>
    <lineage>
        <taxon>Archaea</taxon>
        <taxon>Candidatus Bathyarchaeota</taxon>
        <taxon>MCG-1</taxon>
    </lineage>
</organism>